<comment type="caution">
    <text evidence="1">The sequence shown here is derived from an EMBL/GenBank/DDBJ whole genome shotgun (WGS) entry which is preliminary data.</text>
</comment>
<sequence>EVEGGGGSKRRGGEDLAAVVFGLEKMEGFGFRCLVEELLMVGSVWLCGAGVCDGRDSSEKTKKKRRR</sequence>
<evidence type="ECO:0000313" key="1">
    <source>
        <dbReference type="EMBL" id="MCE5167514.1"/>
    </source>
</evidence>
<proteinExistence type="predicted"/>
<protein>
    <submittedName>
        <fullName evidence="1">Uncharacterized protein</fullName>
    </submittedName>
</protein>
<keyword evidence="2" id="KW-1185">Reference proteome</keyword>
<dbReference type="Proteomes" id="UP000823775">
    <property type="component" value="Unassembled WGS sequence"/>
</dbReference>
<feature type="non-terminal residue" evidence="1">
    <location>
        <position position="67"/>
    </location>
</feature>
<gene>
    <name evidence="1" type="ORF">HAX54_007861</name>
</gene>
<accession>A0ABS8YCZ2</accession>
<dbReference type="EMBL" id="JACEIK010140012">
    <property type="protein sequence ID" value="MCE5167514.1"/>
    <property type="molecule type" value="Genomic_DNA"/>
</dbReference>
<name>A0ABS8YCZ2_DATST</name>
<organism evidence="1 2">
    <name type="scientific">Datura stramonium</name>
    <name type="common">Jimsonweed</name>
    <name type="synonym">Common thornapple</name>
    <dbReference type="NCBI Taxonomy" id="4076"/>
    <lineage>
        <taxon>Eukaryota</taxon>
        <taxon>Viridiplantae</taxon>
        <taxon>Streptophyta</taxon>
        <taxon>Embryophyta</taxon>
        <taxon>Tracheophyta</taxon>
        <taxon>Spermatophyta</taxon>
        <taxon>Magnoliopsida</taxon>
        <taxon>eudicotyledons</taxon>
        <taxon>Gunneridae</taxon>
        <taxon>Pentapetalae</taxon>
        <taxon>asterids</taxon>
        <taxon>lamiids</taxon>
        <taxon>Solanales</taxon>
        <taxon>Solanaceae</taxon>
        <taxon>Solanoideae</taxon>
        <taxon>Datureae</taxon>
        <taxon>Datura</taxon>
    </lineage>
</organism>
<reference evidence="1 2" key="1">
    <citation type="journal article" date="2021" name="BMC Genomics">
        <title>Datura genome reveals duplications of psychoactive alkaloid biosynthetic genes and high mutation rate following tissue culture.</title>
        <authorList>
            <person name="Rajewski A."/>
            <person name="Carter-House D."/>
            <person name="Stajich J."/>
            <person name="Litt A."/>
        </authorList>
    </citation>
    <scope>NUCLEOTIDE SEQUENCE [LARGE SCALE GENOMIC DNA]</scope>
    <source>
        <strain evidence="1">AR-01</strain>
    </source>
</reference>
<evidence type="ECO:0000313" key="2">
    <source>
        <dbReference type="Proteomes" id="UP000823775"/>
    </source>
</evidence>
<feature type="non-terminal residue" evidence="1">
    <location>
        <position position="1"/>
    </location>
</feature>